<gene>
    <name evidence="2" type="primary">atpE</name>
</gene>
<protein>
    <submittedName>
        <fullName evidence="2">ATP synthase CF1 epsilon subunit</fullName>
    </submittedName>
</protein>
<proteinExistence type="predicted"/>
<sequence>MLFFLATPESSIVQTKTTKIRVHLSSGVAEIYEEHQDLMGRIDNDLVEFETNFDNKIETSKYLVQEGVFVVSTKNTISVDLENSETAVYVYAKRVFEISSKAKSSLDIISKEYETKTSLLEREEQRLKEEQATKDNKTSASYELVKSSNLMLLKEDVEFLRKVILVIKELK</sequence>
<dbReference type="Gene3D" id="2.60.15.10">
    <property type="entry name" value="F0F1 ATP synthase delta/epsilon subunit, N-terminal"/>
    <property type="match status" value="1"/>
</dbReference>
<reference evidence="2" key="1">
    <citation type="submission" date="2018-08" db="EMBL/GenBank/DDBJ databases">
        <title>Comparative Plastid Genomics of Synurophyceae: Evolutionary Evidence of Lateral Gene Transfer and Inverted Repeat Dynamics.</title>
        <authorList>
            <person name="Kim J.I."/>
            <person name="Shin H."/>
            <person name="Skaloud P."/>
            <person name="Jung J."/>
            <person name="Yoon H.S."/>
            <person name="Archibald J.M."/>
            <person name="Shin W."/>
        </authorList>
    </citation>
    <scope>NUCLEOTIDE SEQUENCE</scope>
    <source>
        <strain evidence="2">FBCC200023</strain>
    </source>
</reference>
<keyword evidence="2" id="KW-0934">Plastid</keyword>
<dbReference type="RefSeq" id="YP_009545188.1">
    <property type="nucleotide sequence ID" value="NC_040134.1"/>
</dbReference>
<evidence type="ECO:0000256" key="1">
    <source>
        <dbReference type="SAM" id="Coils"/>
    </source>
</evidence>
<geneLocation type="plastid" evidence="2"/>
<name>A0A3G2QZD2_9STRA</name>
<dbReference type="GeneID" id="38571653"/>
<evidence type="ECO:0000313" key="2">
    <source>
        <dbReference type="EMBL" id="AYO28342.1"/>
    </source>
</evidence>
<dbReference type="AlphaFoldDB" id="A0A3G2QZD2"/>
<dbReference type="InterPro" id="IPR036771">
    <property type="entry name" value="ATPsynth_dsu/esu_N"/>
</dbReference>
<organism evidence="2">
    <name type="scientific">Synura uvella</name>
    <dbReference type="NCBI Taxonomy" id="52557"/>
    <lineage>
        <taxon>Eukaryota</taxon>
        <taxon>Sar</taxon>
        <taxon>Stramenopiles</taxon>
        <taxon>Ochrophyta</taxon>
        <taxon>Synurophyceae</taxon>
        <taxon>Synurales</taxon>
        <taxon>Mallomonadaceae</taxon>
        <taxon>Synura</taxon>
    </lineage>
</organism>
<dbReference type="EMBL" id="MH795130">
    <property type="protein sequence ID" value="AYO28342.1"/>
    <property type="molecule type" value="Genomic_DNA"/>
</dbReference>
<feature type="coiled-coil region" evidence="1">
    <location>
        <begin position="110"/>
        <end position="140"/>
    </location>
</feature>
<keyword evidence="1" id="KW-0175">Coiled coil</keyword>
<accession>A0A3G2QZD2</accession>